<organism evidence="4 5">
    <name type="scientific">Weissella muntiaci</name>
    <dbReference type="NCBI Taxonomy" id="2508881"/>
    <lineage>
        <taxon>Bacteria</taxon>
        <taxon>Bacillati</taxon>
        <taxon>Bacillota</taxon>
        <taxon>Bacilli</taxon>
        <taxon>Lactobacillales</taxon>
        <taxon>Lactobacillaceae</taxon>
        <taxon>Weissella</taxon>
    </lineage>
</organism>
<dbReference type="PANTHER" id="PTHR37293:SF9">
    <property type="entry name" value="PHI ETA ORF 22-LIKE PROTEIN"/>
    <property type="match status" value="1"/>
</dbReference>
<comment type="caution">
    <text evidence="4">The sequence shown here is derived from an EMBL/GenBank/DDBJ whole genome shotgun (WGS) entry which is preliminary data.</text>
</comment>
<evidence type="ECO:0000256" key="1">
    <source>
        <dbReference type="ARBA" id="ARBA00093462"/>
    </source>
</evidence>
<keyword evidence="5" id="KW-1185">Reference proteome</keyword>
<name>A0A6C2C918_9LACO</name>
<evidence type="ECO:0000313" key="5">
    <source>
        <dbReference type="Proteomes" id="UP000371977"/>
    </source>
</evidence>
<dbReference type="PANTHER" id="PTHR37293">
    <property type="entry name" value="PHAGE REPLICATION PROTEIN-RELATED"/>
    <property type="match status" value="1"/>
</dbReference>
<evidence type="ECO:0000313" key="4">
    <source>
        <dbReference type="EMBL" id="TYC49933.1"/>
    </source>
</evidence>
<feature type="region of interest" description="Disordered" evidence="2">
    <location>
        <begin position="113"/>
        <end position="134"/>
    </location>
</feature>
<dbReference type="RefSeq" id="WP_148622492.1">
    <property type="nucleotide sequence ID" value="NZ_SDGZ01000013.1"/>
</dbReference>
<dbReference type="EMBL" id="SDGZ01000013">
    <property type="protein sequence ID" value="TYC49933.1"/>
    <property type="molecule type" value="Genomic_DNA"/>
</dbReference>
<accession>A0A6C2C918</accession>
<evidence type="ECO:0000256" key="2">
    <source>
        <dbReference type="SAM" id="MobiDB-lite"/>
    </source>
</evidence>
<dbReference type="Gene3D" id="1.10.10.630">
    <property type="entry name" value="DnaD domain-like"/>
    <property type="match status" value="1"/>
</dbReference>
<dbReference type="Pfam" id="PF07261">
    <property type="entry name" value="DnaB_2"/>
    <property type="match status" value="1"/>
</dbReference>
<dbReference type="InterPro" id="IPR006343">
    <property type="entry name" value="DnaB/C_C"/>
</dbReference>
<dbReference type="OrthoDB" id="1258529at2"/>
<dbReference type="Proteomes" id="UP000371977">
    <property type="component" value="Unassembled WGS sequence"/>
</dbReference>
<dbReference type="InterPro" id="IPR053162">
    <property type="entry name" value="DnaD"/>
</dbReference>
<gene>
    <name evidence="4" type="ORF">ESZ50_04910</name>
</gene>
<feature type="domain" description="DnaB/C C-terminal" evidence="3">
    <location>
        <begin position="182"/>
        <end position="236"/>
    </location>
</feature>
<evidence type="ECO:0000259" key="3">
    <source>
        <dbReference type="Pfam" id="PF07261"/>
    </source>
</evidence>
<dbReference type="AlphaFoldDB" id="A0A6C2C918"/>
<reference evidence="4 5" key="1">
    <citation type="submission" date="2019-01" db="EMBL/GenBank/DDBJ databases">
        <title>Weissella sp. nov., a novel lactic acid bacterium isolated from animal feces.</title>
        <authorList>
            <person name="Wang L.-T."/>
        </authorList>
    </citation>
    <scope>NUCLEOTIDE SEQUENCE [LARGE SCALE GENOMIC DNA]</scope>
    <source>
        <strain evidence="4 5">8H-2</strain>
    </source>
</reference>
<comment type="similarity">
    <text evidence="1">Belongs to the DnaB/DnaD family.</text>
</comment>
<dbReference type="InterPro" id="IPR034829">
    <property type="entry name" value="DnaD-like_sf"/>
</dbReference>
<protein>
    <recommendedName>
        <fullName evidence="3">DnaB/C C-terminal domain-containing protein</fullName>
    </recommendedName>
</protein>
<sequence length="251" mass="28044">MMAILRKKLRQNYTVVANEIIRDATLTWKARGILQYLLHLPEDWEIHLQEIAKHSVDGYASFMSGIKELREKGYFKTTKENSANGVIYSHNVSDTRGYFLKDEDSPVAILASGKPASETPLRETRSGKPAAGNRDLLSTNQLITNELSTDSQITEIIGGGDDDEQINQRAREADHHAVIAKAKEVFGGNLNNVQLETMERLYNKYQSSPGLLMNAIHKMAKNGTANFTYLQKTAETLLNEENAMLATISTE</sequence>
<proteinExistence type="inferred from homology"/>